<dbReference type="GO" id="GO:0000009">
    <property type="term" value="F:alpha-1,6-mannosyltransferase activity"/>
    <property type="evidence" value="ECO:0007669"/>
    <property type="project" value="InterPro"/>
</dbReference>
<comment type="pathway">
    <text evidence="2">Glycolipid biosynthesis; glycosylphosphatidylinositol-anchor biosynthesis.</text>
</comment>
<evidence type="ECO:0000256" key="4">
    <source>
        <dbReference type="ARBA" id="ARBA00022676"/>
    </source>
</evidence>
<feature type="transmembrane region" description="Helical" evidence="10">
    <location>
        <begin position="240"/>
        <end position="259"/>
    </location>
</feature>
<keyword evidence="9 10" id="KW-0472">Membrane</keyword>
<feature type="transmembrane region" description="Helical" evidence="10">
    <location>
        <begin position="45"/>
        <end position="65"/>
    </location>
</feature>
<evidence type="ECO:0000256" key="1">
    <source>
        <dbReference type="ARBA" id="ARBA00004477"/>
    </source>
</evidence>
<dbReference type="GO" id="GO:0031501">
    <property type="term" value="C:mannosyltransferase complex"/>
    <property type="evidence" value="ECO:0007669"/>
    <property type="project" value="TreeGrafter"/>
</dbReference>
<evidence type="ECO:0000256" key="6">
    <source>
        <dbReference type="ARBA" id="ARBA00022692"/>
    </source>
</evidence>
<keyword evidence="3" id="KW-0337">GPI-anchor biosynthesis</keyword>
<dbReference type="Pfam" id="PF04188">
    <property type="entry name" value="Mannosyl_trans2"/>
    <property type="match status" value="1"/>
</dbReference>
<organism evidence="11">
    <name type="scientific">uncultured Rubrobacteraceae bacterium</name>
    <dbReference type="NCBI Taxonomy" id="349277"/>
    <lineage>
        <taxon>Bacteria</taxon>
        <taxon>Bacillati</taxon>
        <taxon>Actinomycetota</taxon>
        <taxon>Rubrobacteria</taxon>
        <taxon>Rubrobacterales</taxon>
        <taxon>Rubrobacteraceae</taxon>
        <taxon>environmental samples</taxon>
    </lineage>
</organism>
<accession>A0A6J4PX01</accession>
<feature type="transmembrane region" description="Helical" evidence="10">
    <location>
        <begin position="157"/>
        <end position="177"/>
    </location>
</feature>
<feature type="transmembrane region" description="Helical" evidence="10">
    <location>
        <begin position="313"/>
        <end position="332"/>
    </location>
</feature>
<protein>
    <recommendedName>
        <fullName evidence="12">Glycosyltransferase RgtA/B/C/D-like domain-containing protein</fullName>
    </recommendedName>
</protein>
<keyword evidence="7" id="KW-0256">Endoplasmic reticulum</keyword>
<dbReference type="InterPro" id="IPR007315">
    <property type="entry name" value="PIG-V/Gpi18"/>
</dbReference>
<feature type="transmembrane region" description="Helical" evidence="10">
    <location>
        <begin position="119"/>
        <end position="145"/>
    </location>
</feature>
<dbReference type="GO" id="GO:0016020">
    <property type="term" value="C:membrane"/>
    <property type="evidence" value="ECO:0007669"/>
    <property type="project" value="GOC"/>
</dbReference>
<evidence type="ECO:0000256" key="7">
    <source>
        <dbReference type="ARBA" id="ARBA00022824"/>
    </source>
</evidence>
<sequence length="338" mass="37699">MDGDHYLSIAEGGYSDGSSVFFPLYPLLVRVVAVLFGGPVSRGGLSVYGVFVSLVAFCLALYFVYRIAEEGWGTRTARGTVLVLAFFPTSFFFNAVFTESLFLALSAGAVWDLRVRGDLFLACLLAGFAAATRNVGVFLLIPLIWEWWRDRRGYGWRAAYLALAPAGLVTYMAYLWWRFGDPLLFQAKQADWGRATIWSTNASTEAFRLAYENAKTLLDAANYEPFGFDRLIIVLSGQNYLYNLVFFLFALAVLAVGWRTLPTELGVYGIALVVVSVLSPPVDNPLMSMPRYLLVAFPLFIVLGVLLKDRRLLTGWLLISAVVSLAFTALFWRLPRYS</sequence>
<evidence type="ECO:0000256" key="10">
    <source>
        <dbReference type="SAM" id="Phobius"/>
    </source>
</evidence>
<dbReference type="PANTHER" id="PTHR12468">
    <property type="entry name" value="GPI MANNOSYLTRANSFERASE 2"/>
    <property type="match status" value="1"/>
</dbReference>
<gene>
    <name evidence="11" type="ORF">AVDCRST_MAG80-377</name>
</gene>
<name>A0A6J4PX01_9ACTN</name>
<keyword evidence="8 10" id="KW-1133">Transmembrane helix</keyword>
<proteinExistence type="predicted"/>
<comment type="subcellular location">
    <subcellularLocation>
        <location evidence="1">Endoplasmic reticulum membrane</location>
        <topology evidence="1">Multi-pass membrane protein</topology>
    </subcellularLocation>
</comment>
<dbReference type="EMBL" id="CADCVC010000034">
    <property type="protein sequence ID" value="CAA9428075.1"/>
    <property type="molecule type" value="Genomic_DNA"/>
</dbReference>
<dbReference type="GO" id="GO:0006506">
    <property type="term" value="P:GPI anchor biosynthetic process"/>
    <property type="evidence" value="ECO:0007669"/>
    <property type="project" value="UniProtKB-UniPathway"/>
</dbReference>
<dbReference type="AlphaFoldDB" id="A0A6J4PX01"/>
<dbReference type="UniPathway" id="UPA00196"/>
<evidence type="ECO:0000313" key="11">
    <source>
        <dbReference type="EMBL" id="CAA9428075.1"/>
    </source>
</evidence>
<dbReference type="GO" id="GO:0004376">
    <property type="term" value="F:GPI mannosyltransferase activity"/>
    <property type="evidence" value="ECO:0007669"/>
    <property type="project" value="InterPro"/>
</dbReference>
<evidence type="ECO:0000256" key="9">
    <source>
        <dbReference type="ARBA" id="ARBA00023136"/>
    </source>
</evidence>
<evidence type="ECO:0000256" key="8">
    <source>
        <dbReference type="ARBA" id="ARBA00022989"/>
    </source>
</evidence>
<keyword evidence="6 10" id="KW-0812">Transmembrane</keyword>
<feature type="transmembrane region" description="Helical" evidence="10">
    <location>
        <begin position="289"/>
        <end position="307"/>
    </location>
</feature>
<keyword evidence="4" id="KW-0328">Glycosyltransferase</keyword>
<evidence type="ECO:0000256" key="5">
    <source>
        <dbReference type="ARBA" id="ARBA00022679"/>
    </source>
</evidence>
<dbReference type="PANTHER" id="PTHR12468:SF2">
    <property type="entry name" value="GPI MANNOSYLTRANSFERASE 2"/>
    <property type="match status" value="1"/>
</dbReference>
<evidence type="ECO:0008006" key="12">
    <source>
        <dbReference type="Google" id="ProtNLM"/>
    </source>
</evidence>
<feature type="transmembrane region" description="Helical" evidence="10">
    <location>
        <begin position="85"/>
        <end position="107"/>
    </location>
</feature>
<keyword evidence="5" id="KW-0808">Transferase</keyword>
<evidence type="ECO:0000256" key="2">
    <source>
        <dbReference type="ARBA" id="ARBA00004687"/>
    </source>
</evidence>
<feature type="transmembrane region" description="Helical" evidence="10">
    <location>
        <begin position="265"/>
        <end position="282"/>
    </location>
</feature>
<evidence type="ECO:0000256" key="3">
    <source>
        <dbReference type="ARBA" id="ARBA00022502"/>
    </source>
</evidence>
<reference evidence="11" key="1">
    <citation type="submission" date="2020-02" db="EMBL/GenBank/DDBJ databases">
        <authorList>
            <person name="Meier V. D."/>
        </authorList>
    </citation>
    <scope>NUCLEOTIDE SEQUENCE</scope>
    <source>
        <strain evidence="11">AVDCRST_MAG80</strain>
    </source>
</reference>